<keyword evidence="8" id="KW-1185">Reference proteome</keyword>
<dbReference type="Gene3D" id="1.10.3470.10">
    <property type="entry name" value="ABC transporter involved in vitamin B12 uptake, BtuC"/>
    <property type="match status" value="1"/>
</dbReference>
<organism evidence="7 8">
    <name type="scientific">Archaeoglobus fulgidus (strain ATCC 49558 / DSM 4304 / JCM 9628 / NBRC 100126 / VC-16)</name>
    <dbReference type="NCBI Taxonomy" id="224325"/>
    <lineage>
        <taxon>Archaea</taxon>
        <taxon>Methanobacteriati</taxon>
        <taxon>Methanobacteriota</taxon>
        <taxon>Archaeoglobi</taxon>
        <taxon>Archaeoglobales</taxon>
        <taxon>Archaeoglobaceae</taxon>
        <taxon>Archaeoglobus</taxon>
    </lineage>
</organism>
<feature type="transmembrane region" description="Helical" evidence="6">
    <location>
        <begin position="88"/>
        <end position="109"/>
    </location>
</feature>
<dbReference type="SUPFAM" id="SSF81345">
    <property type="entry name" value="ABC transporter involved in vitamin B12 uptake, BtuC"/>
    <property type="match status" value="1"/>
</dbReference>
<feature type="transmembrane region" description="Helical" evidence="6">
    <location>
        <begin position="7"/>
        <end position="28"/>
    </location>
</feature>
<dbReference type="GO" id="GO:0043190">
    <property type="term" value="C:ATP-binding cassette (ABC) transporter complex"/>
    <property type="evidence" value="ECO:0007669"/>
    <property type="project" value="InterPro"/>
</dbReference>
<evidence type="ECO:0000313" key="8">
    <source>
        <dbReference type="Proteomes" id="UP000002199"/>
    </source>
</evidence>
<dbReference type="InterPro" id="IPR001626">
    <property type="entry name" value="ABC_TroCD"/>
</dbReference>
<feature type="transmembrane region" description="Helical" evidence="6">
    <location>
        <begin position="239"/>
        <end position="260"/>
    </location>
</feature>
<name>O28298_ARCFU</name>
<dbReference type="CDD" id="cd06550">
    <property type="entry name" value="TM_ABC_iron-siderophores_like"/>
    <property type="match status" value="1"/>
</dbReference>
<dbReference type="GO" id="GO:0055085">
    <property type="term" value="P:transmembrane transport"/>
    <property type="evidence" value="ECO:0007669"/>
    <property type="project" value="InterPro"/>
</dbReference>
<protein>
    <submittedName>
        <fullName evidence="7">ABC transporter, permease protein</fullName>
    </submittedName>
</protein>
<dbReference type="EnsemblBacteria" id="AAB89273">
    <property type="protein sequence ID" value="AAB89273"/>
    <property type="gene ID" value="AF_1981"/>
</dbReference>
<dbReference type="Proteomes" id="UP000002199">
    <property type="component" value="Chromosome"/>
</dbReference>
<feature type="transmembrane region" description="Helical" evidence="6">
    <location>
        <begin position="171"/>
        <end position="204"/>
    </location>
</feature>
<proteinExistence type="inferred from homology"/>
<dbReference type="PaxDb" id="224325-AF_1981"/>
<evidence type="ECO:0000256" key="3">
    <source>
        <dbReference type="ARBA" id="ARBA00022692"/>
    </source>
</evidence>
<dbReference type="Pfam" id="PF00950">
    <property type="entry name" value="ABC-3"/>
    <property type="match status" value="1"/>
</dbReference>
<keyword evidence="3 6" id="KW-0812">Transmembrane</keyword>
<evidence type="ECO:0000313" key="7">
    <source>
        <dbReference type="EMBL" id="AAB89273.1"/>
    </source>
</evidence>
<evidence type="ECO:0000256" key="2">
    <source>
        <dbReference type="ARBA" id="ARBA00008034"/>
    </source>
</evidence>
<dbReference type="EMBL" id="AE000782">
    <property type="protein sequence ID" value="AAB89273.1"/>
    <property type="molecule type" value="Genomic_DNA"/>
</dbReference>
<evidence type="ECO:0000256" key="1">
    <source>
        <dbReference type="ARBA" id="ARBA00004141"/>
    </source>
</evidence>
<evidence type="ECO:0000256" key="6">
    <source>
        <dbReference type="SAM" id="Phobius"/>
    </source>
</evidence>
<dbReference type="AlphaFoldDB" id="O28298"/>
<dbReference type="HOGENOM" id="CLU_028808_3_0_2"/>
<dbReference type="PhylomeDB" id="O28298"/>
<feature type="transmembrane region" description="Helical" evidence="6">
    <location>
        <begin position="121"/>
        <end position="151"/>
    </location>
</feature>
<gene>
    <name evidence="7" type="ordered locus">AF_1981</name>
</gene>
<accession>O28298</accession>
<dbReference type="PANTHER" id="PTHR30477">
    <property type="entry name" value="ABC-TRANSPORTER METAL-BINDING PROTEIN"/>
    <property type="match status" value="1"/>
</dbReference>
<feature type="transmembrane region" description="Helical" evidence="6">
    <location>
        <begin position="34"/>
        <end position="55"/>
    </location>
</feature>
<comment type="subcellular location">
    <subcellularLocation>
        <location evidence="1">Membrane</location>
        <topology evidence="1">Multi-pass membrane protein</topology>
    </subcellularLocation>
</comment>
<evidence type="ECO:0000256" key="4">
    <source>
        <dbReference type="ARBA" id="ARBA00022989"/>
    </source>
</evidence>
<reference evidence="7 8" key="1">
    <citation type="journal article" date="1997" name="Nature">
        <title>The complete genome sequence of the hyperthermophilic, sulphate-reducing archaeon Archaeoglobus fulgidus.</title>
        <authorList>
            <person name="Klenk H.P."/>
            <person name="Clayton R.A."/>
            <person name="Tomb J."/>
            <person name="White O."/>
            <person name="Nelson K.E."/>
            <person name="Ketchum K.A."/>
            <person name="Dodson R.J."/>
            <person name="Gwinn M."/>
            <person name="Hickey E.K."/>
            <person name="Peterson J.D."/>
            <person name="Richardson D.L."/>
            <person name="Kerlavage A.R."/>
            <person name="Graham D.E."/>
            <person name="Kyrpides N.C."/>
            <person name="Fleischmann R.D."/>
            <person name="Quackenbush J."/>
            <person name="Lee N.H."/>
            <person name="Sutton G.G."/>
            <person name="Gill S."/>
            <person name="Kirkness E.F."/>
            <person name="Dougherty B.A."/>
            <person name="McKenney K."/>
            <person name="Adams M.D."/>
            <person name="Loftus B."/>
            <person name="Peterson S."/>
            <person name="Reich C.I."/>
            <person name="McNeil L.K."/>
            <person name="Badger J.H."/>
            <person name="Glodek A."/>
            <person name="Zhou L."/>
            <person name="Overbeek R."/>
            <person name="Gocayne J.D."/>
            <person name="Weidman J.F."/>
            <person name="McDonald L."/>
            <person name="Utterback T."/>
            <person name="Cotton M.D."/>
            <person name="Spriggs T."/>
            <person name="Artiach P."/>
            <person name="Kaine B.P."/>
            <person name="Sykes S.M."/>
            <person name="Sadow P.W."/>
            <person name="D'Andrea K.P."/>
            <person name="Bowman C."/>
            <person name="Fujii C."/>
            <person name="Garland S.A."/>
            <person name="Mason T.M."/>
            <person name="Olsen G.J."/>
            <person name="Fraser C.M."/>
            <person name="Smith H.O."/>
            <person name="Woese C.R."/>
            <person name="Venter J.C."/>
        </authorList>
    </citation>
    <scope>NUCLEOTIDE SEQUENCE [LARGE SCALE GENOMIC DNA]</scope>
    <source>
        <strain evidence="8">ATCC 49558 / DSM 4304 / JCM 9628 / NBRC 100126 / VC-16</strain>
    </source>
</reference>
<dbReference type="STRING" id="224325.AF_1981"/>
<keyword evidence="5 6" id="KW-0472">Membrane</keyword>
<feature type="transmembrane region" description="Helical" evidence="6">
    <location>
        <begin position="216"/>
        <end position="233"/>
    </location>
</feature>
<dbReference type="PIR" id="D69497">
    <property type="entry name" value="D69497"/>
</dbReference>
<comment type="similarity">
    <text evidence="2">Belongs to the ABC-3 integral membrane protein family.</text>
</comment>
<dbReference type="eggNOG" id="arCOG01006">
    <property type="taxonomic scope" value="Archaea"/>
</dbReference>
<keyword evidence="4 6" id="KW-1133">Transmembrane helix</keyword>
<dbReference type="PANTHER" id="PTHR30477:SF21">
    <property type="entry name" value="ABC-3 PROTEIN"/>
    <property type="match status" value="1"/>
</dbReference>
<dbReference type="InterPro" id="IPR037294">
    <property type="entry name" value="ABC_BtuC-like"/>
</dbReference>
<dbReference type="KEGG" id="afu:AF_1981"/>
<sequence>MITMDELILRALIASVLISLNASIAGTLTVFRRASFLVAGSAHSALAGVALALFLNSIGFSAHYFLFAVIAAVFFAVLSAKAARRGDVNVGIATAFSLSMALAAIFIAMTRNSASNAWQFLFGDVLLLTLDDFVIVAITTAFVLIAISFFYHKFIFISFDPSGAEATCINVYLYDFLLIALISISVVTALKAVGAILVFSIFIAPSSTARLLGRNLSSVFLISFVLALSSLYFGLLTSFYFSIPSGAVAAAIASSIYFAVSWRG</sequence>
<evidence type="ECO:0000256" key="5">
    <source>
        <dbReference type="ARBA" id="ARBA00023136"/>
    </source>
</evidence>